<reference evidence="2" key="2">
    <citation type="journal article" date="2021" name="PeerJ">
        <title>Extensive microbial diversity within the chicken gut microbiome revealed by metagenomics and culture.</title>
        <authorList>
            <person name="Gilroy R."/>
            <person name="Ravi A."/>
            <person name="Getino M."/>
            <person name="Pursley I."/>
            <person name="Horton D.L."/>
            <person name="Alikhan N.F."/>
            <person name="Baker D."/>
            <person name="Gharbi K."/>
            <person name="Hall N."/>
            <person name="Watson M."/>
            <person name="Adriaenssens E.M."/>
            <person name="Foster-Nyarko E."/>
            <person name="Jarju S."/>
            <person name="Secka A."/>
            <person name="Antonio M."/>
            <person name="Oren A."/>
            <person name="Chaudhuri R.R."/>
            <person name="La Ragione R."/>
            <person name="Hildebrand F."/>
            <person name="Pallen M.J."/>
        </authorList>
    </citation>
    <scope>NUCLEOTIDE SEQUENCE</scope>
    <source>
        <strain evidence="2">CHK181-108</strain>
    </source>
</reference>
<dbReference type="AlphaFoldDB" id="A0A9D1H656"/>
<sequence>MKKINKILTAIIAAASLTSAAGTGVYAAPQPPAGGTSEIIPMYTIITGASVDLTHEGWGYMTCRSQTKVQSGYIAGVIAELQRNEGSYWNTIETVSGTGWKDVGVTDSWYVASGYEYRVKSSHYAYDANWNVVESDTKYSDSVWY</sequence>
<feature type="chain" id="PRO_5039172793" evidence="1">
    <location>
        <begin position="28"/>
        <end position="145"/>
    </location>
</feature>
<accession>A0A9D1H656</accession>
<evidence type="ECO:0000256" key="1">
    <source>
        <dbReference type="SAM" id="SignalP"/>
    </source>
</evidence>
<evidence type="ECO:0000313" key="2">
    <source>
        <dbReference type="EMBL" id="HIT85944.1"/>
    </source>
</evidence>
<gene>
    <name evidence="2" type="ORF">IAA60_08610</name>
</gene>
<name>A0A9D1H656_9FIRM</name>
<dbReference type="EMBL" id="DVLU01000091">
    <property type="protein sequence ID" value="HIT85944.1"/>
    <property type="molecule type" value="Genomic_DNA"/>
</dbReference>
<protein>
    <submittedName>
        <fullName evidence="2">Uncharacterized protein</fullName>
    </submittedName>
</protein>
<reference evidence="2" key="1">
    <citation type="submission" date="2020-10" db="EMBL/GenBank/DDBJ databases">
        <authorList>
            <person name="Gilroy R."/>
        </authorList>
    </citation>
    <scope>NUCLEOTIDE SEQUENCE</scope>
    <source>
        <strain evidence="2">CHK181-108</strain>
    </source>
</reference>
<proteinExistence type="predicted"/>
<comment type="caution">
    <text evidence="2">The sequence shown here is derived from an EMBL/GenBank/DDBJ whole genome shotgun (WGS) entry which is preliminary data.</text>
</comment>
<keyword evidence="1" id="KW-0732">Signal</keyword>
<dbReference type="Proteomes" id="UP000824165">
    <property type="component" value="Unassembled WGS sequence"/>
</dbReference>
<evidence type="ECO:0000313" key="3">
    <source>
        <dbReference type="Proteomes" id="UP000824165"/>
    </source>
</evidence>
<organism evidence="2 3">
    <name type="scientific">Candidatus Ornithomonoglobus intestinigallinarum</name>
    <dbReference type="NCBI Taxonomy" id="2840894"/>
    <lineage>
        <taxon>Bacteria</taxon>
        <taxon>Bacillati</taxon>
        <taxon>Bacillota</taxon>
        <taxon>Clostridia</taxon>
        <taxon>Candidatus Ornithomonoglobus</taxon>
    </lineage>
</organism>
<feature type="signal peptide" evidence="1">
    <location>
        <begin position="1"/>
        <end position="27"/>
    </location>
</feature>